<evidence type="ECO:0000313" key="6">
    <source>
        <dbReference type="Proteomes" id="UP000717585"/>
    </source>
</evidence>
<feature type="compositionally biased region" description="Basic and acidic residues" evidence="4">
    <location>
        <begin position="824"/>
        <end position="834"/>
    </location>
</feature>
<keyword evidence="1" id="KW-0343">GTPase activation</keyword>
<evidence type="ECO:0000256" key="2">
    <source>
        <dbReference type="ARBA" id="ARBA00022614"/>
    </source>
</evidence>
<evidence type="ECO:0000256" key="4">
    <source>
        <dbReference type="SAM" id="MobiDB-lite"/>
    </source>
</evidence>
<dbReference type="InterPro" id="IPR027038">
    <property type="entry name" value="RanGap"/>
</dbReference>
<sequence length="877" mass="95536">MNLIRNFQISFGRTSTNLAERPPARFRHFRMIHSEYYNATQSKLTSNSGRRDLGHWYTQECHKLGIAPENQLAEALSRQTGDGRIQLNAVFRLGNFGNEHITAVYHAFFNGEEGWRRLHKLSADGNGISSAGMRHINGLLVLNPGLTTLELSHNPIGDEGVHTLCQALIPPRNPAYPRVQLQRLNLSDCGISDFGASRIAEMLKRNTALRVVELQTTGVSAGHPTLPDDLVDNPALADFVAGLEADLTAERQVSLSSQASRPRSGALSHANDIGPVGATALAQALSVNRSIQSLNLLGNAIGHEGFKNIVTHATGHTSLRSLGLSVFHRPHGWTHGEFYGANSPPGYPYARLIELLRMTPGLQRLDFDWVLVGPLRQVARPRCHVLDHTVDFTSGVPSYLPKDARLALEEASPRPIPLSVPDSPARGVQTTPPPRQSGLSPEGAAELEPLVVAARQRTAEMNQAIQRSASQSTVPPDTGSDGAVSPPSPVAVHTPELTLQHLRHSLLSSMSKPDLRVHADSLELSSPVFRFSETVGPPTKGYAPPRNQTPPAKLGQGTASIATESKTMVDDIVKLEKAHKAEIDLLQKQHETELRRASSGPRAELARLAETVAGLQQTETMLRQKVQDKDEEIEQLKDMHRTMAEDVDKRISKAVADAETAMAARMAEAAKEFKEELAAVRADMATVSEKYAAAERIAAELRAENSRLSAALLEQQRVADDRKAQEAEAKAADARKAKEAAEAEARQKALAAEKERSRWADREAAIQQSETRYAESRSQRQRTQKKQLERKLSSAKSLIHRLSDAGDSDASTTSTASIPVTRKSAKERLAEIRAKARARGAARERALSRESLLSRSQVGSDSEGLPGSLSGISGLKY</sequence>
<comment type="caution">
    <text evidence="5">The sequence shown here is derived from an EMBL/GenBank/DDBJ whole genome shotgun (WGS) entry which is preliminary data.</text>
</comment>
<feature type="region of interest" description="Disordered" evidence="4">
    <location>
        <begin position="412"/>
        <end position="443"/>
    </location>
</feature>
<feature type="compositionally biased region" description="Low complexity" evidence="4">
    <location>
        <begin position="808"/>
        <end position="817"/>
    </location>
</feature>
<organism evidence="5 6">
    <name type="scientific">Carpediemonas membranifera</name>
    <dbReference type="NCBI Taxonomy" id="201153"/>
    <lineage>
        <taxon>Eukaryota</taxon>
        <taxon>Metamonada</taxon>
        <taxon>Carpediemonas-like organisms</taxon>
        <taxon>Carpediemonas</taxon>
    </lineage>
</organism>
<dbReference type="Gene3D" id="3.80.10.10">
    <property type="entry name" value="Ribonuclease Inhibitor"/>
    <property type="match status" value="2"/>
</dbReference>
<feature type="region of interest" description="Disordered" evidence="4">
    <location>
        <begin position="535"/>
        <end position="556"/>
    </location>
</feature>
<proteinExistence type="predicted"/>
<dbReference type="Proteomes" id="UP000717585">
    <property type="component" value="Unassembled WGS sequence"/>
</dbReference>
<feature type="compositionally biased region" description="Polar residues" evidence="4">
    <location>
        <begin position="462"/>
        <end position="475"/>
    </location>
</feature>
<feature type="compositionally biased region" description="Basic and acidic residues" evidence="4">
    <location>
        <begin position="717"/>
        <end position="764"/>
    </location>
</feature>
<dbReference type="InterPro" id="IPR032675">
    <property type="entry name" value="LRR_dom_sf"/>
</dbReference>
<feature type="region of interest" description="Disordered" evidence="4">
    <location>
        <begin position="717"/>
        <end position="877"/>
    </location>
</feature>
<dbReference type="AlphaFoldDB" id="A0A8J6DZF8"/>
<dbReference type="GO" id="GO:0006913">
    <property type="term" value="P:nucleocytoplasmic transport"/>
    <property type="evidence" value="ECO:0007669"/>
    <property type="project" value="TreeGrafter"/>
</dbReference>
<reference evidence="5" key="1">
    <citation type="submission" date="2021-05" db="EMBL/GenBank/DDBJ databases">
        <title>A free-living protist that lacks canonical eukaryotic 1 DNA replication and segregation systems.</title>
        <authorList>
            <person name="Salas-Leiva D.E."/>
            <person name="Tromer E.C."/>
            <person name="Curtis B.A."/>
            <person name="Jerlstrom-Hultqvist J."/>
            <person name="Kolisko M."/>
            <person name="Yi Z."/>
            <person name="Salas-Leiva J.S."/>
            <person name="Gallot-Lavallee L."/>
            <person name="Kops G.J.P.L."/>
            <person name="Archibald J.M."/>
            <person name="Simpson A.G.B."/>
            <person name="Roger A.J."/>
        </authorList>
    </citation>
    <scope>NUCLEOTIDE SEQUENCE</scope>
    <source>
        <strain evidence="5">BICM</strain>
    </source>
</reference>
<keyword evidence="3" id="KW-0677">Repeat</keyword>
<dbReference type="InterPro" id="IPR001611">
    <property type="entry name" value="Leu-rich_rpt"/>
</dbReference>
<name>A0A8J6DZF8_9EUKA</name>
<dbReference type="EMBL" id="JAHDYR010000024">
    <property type="protein sequence ID" value="KAG9393564.1"/>
    <property type="molecule type" value="Genomic_DNA"/>
</dbReference>
<dbReference type="OrthoDB" id="120976at2759"/>
<feature type="compositionally biased region" description="Low complexity" evidence="4">
    <location>
        <begin position="862"/>
        <end position="877"/>
    </location>
</feature>
<dbReference type="GO" id="GO:0005634">
    <property type="term" value="C:nucleus"/>
    <property type="evidence" value="ECO:0007669"/>
    <property type="project" value="TreeGrafter"/>
</dbReference>
<evidence type="ECO:0000256" key="3">
    <source>
        <dbReference type="ARBA" id="ARBA00022737"/>
    </source>
</evidence>
<dbReference type="GO" id="GO:0005096">
    <property type="term" value="F:GTPase activator activity"/>
    <property type="evidence" value="ECO:0007669"/>
    <property type="project" value="UniProtKB-KW"/>
</dbReference>
<gene>
    <name evidence="5" type="ORF">J8273_5051</name>
</gene>
<dbReference type="GO" id="GO:0005829">
    <property type="term" value="C:cytosol"/>
    <property type="evidence" value="ECO:0007669"/>
    <property type="project" value="TreeGrafter"/>
</dbReference>
<dbReference type="GO" id="GO:0048471">
    <property type="term" value="C:perinuclear region of cytoplasm"/>
    <property type="evidence" value="ECO:0007669"/>
    <property type="project" value="TreeGrafter"/>
</dbReference>
<dbReference type="SMART" id="SM00368">
    <property type="entry name" value="LRR_RI"/>
    <property type="match status" value="3"/>
</dbReference>
<dbReference type="SUPFAM" id="SSF52047">
    <property type="entry name" value="RNI-like"/>
    <property type="match status" value="1"/>
</dbReference>
<evidence type="ECO:0000313" key="5">
    <source>
        <dbReference type="EMBL" id="KAG9393564.1"/>
    </source>
</evidence>
<keyword evidence="6" id="KW-1185">Reference proteome</keyword>
<dbReference type="Pfam" id="PF13516">
    <property type="entry name" value="LRR_6"/>
    <property type="match status" value="2"/>
</dbReference>
<dbReference type="PANTHER" id="PTHR24113">
    <property type="entry name" value="RAN GTPASE-ACTIVATING PROTEIN 1"/>
    <property type="match status" value="1"/>
</dbReference>
<keyword evidence="2" id="KW-0433">Leucine-rich repeat</keyword>
<protein>
    <submittedName>
        <fullName evidence="5">Leucine Rich repeat</fullName>
    </submittedName>
</protein>
<dbReference type="PANTHER" id="PTHR24113:SF12">
    <property type="entry name" value="RAN GTPASE-ACTIVATING PROTEIN 1"/>
    <property type="match status" value="1"/>
</dbReference>
<dbReference type="GO" id="GO:0031267">
    <property type="term" value="F:small GTPase binding"/>
    <property type="evidence" value="ECO:0007669"/>
    <property type="project" value="TreeGrafter"/>
</dbReference>
<feature type="region of interest" description="Disordered" evidence="4">
    <location>
        <begin position="462"/>
        <end position="491"/>
    </location>
</feature>
<accession>A0A8J6DZF8</accession>
<evidence type="ECO:0000256" key="1">
    <source>
        <dbReference type="ARBA" id="ARBA00022468"/>
    </source>
</evidence>